<dbReference type="InterPro" id="IPR024370">
    <property type="entry name" value="PBP_domain"/>
</dbReference>
<dbReference type="AlphaFoldDB" id="A0A1G5JVN4"/>
<dbReference type="STRING" id="490189.SAMN02927903_02910"/>
<evidence type="ECO:0000313" key="4">
    <source>
        <dbReference type="Proteomes" id="UP000199354"/>
    </source>
</evidence>
<dbReference type="SUPFAM" id="SSF53850">
    <property type="entry name" value="Periplasmic binding protein-like II"/>
    <property type="match status" value="1"/>
</dbReference>
<protein>
    <submittedName>
        <fullName evidence="3">Phosphate transport system substrate-binding protein</fullName>
    </submittedName>
</protein>
<evidence type="ECO:0000256" key="1">
    <source>
        <dbReference type="ARBA" id="ARBA00022729"/>
    </source>
</evidence>
<name>A0A1G5JVN4_9FLAO</name>
<dbReference type="Pfam" id="PF12849">
    <property type="entry name" value="PBP_like_2"/>
    <property type="match status" value="1"/>
</dbReference>
<reference evidence="3 4" key="1">
    <citation type="submission" date="2016-10" db="EMBL/GenBank/DDBJ databases">
        <authorList>
            <person name="de Groot N.N."/>
        </authorList>
    </citation>
    <scope>NUCLEOTIDE SEQUENCE [LARGE SCALE GENOMIC DNA]</scope>
    <source>
        <strain evidence="3 4">CGMCC 1.7031</strain>
    </source>
</reference>
<keyword evidence="4" id="KW-1185">Reference proteome</keyword>
<dbReference type="Proteomes" id="UP000199354">
    <property type="component" value="Unassembled WGS sequence"/>
</dbReference>
<dbReference type="PANTHER" id="PTHR30570">
    <property type="entry name" value="PERIPLASMIC PHOSPHATE BINDING COMPONENT OF PHOSPHATE ABC TRANSPORTER"/>
    <property type="match status" value="1"/>
</dbReference>
<evidence type="ECO:0000259" key="2">
    <source>
        <dbReference type="Pfam" id="PF12849"/>
    </source>
</evidence>
<sequence length="301" mass="33254">MKFISRIFPFVLLALFIITCNQKRDGEKETILEGNMTLLVDESLLPIVEEQVEVFESQYNAKITLEPKSEAEVIQILANDSARVAVLARNLTKDELNVFKSKKISPRITKFATDGIALIANKNLQDTIVSLEQVLDVLRQKPVSGIKGLVFDNPNSSTAQYMNQLAGIKSFPATGVFSFKTNEETIKYVSENEGMIGVVGVNWVYNPREAIRPFVEKIHILSVADPSGNTSFPSQNDIAEGKYPLARDLFIVNCQGFSGLGMGFASFIAGETGQRIVLKSGLVPAKTPGRKILIRQDIEKK</sequence>
<dbReference type="OrthoDB" id="1450880at2"/>
<dbReference type="Gene3D" id="3.40.190.10">
    <property type="entry name" value="Periplasmic binding protein-like II"/>
    <property type="match status" value="2"/>
</dbReference>
<dbReference type="RefSeq" id="WP_091145755.1">
    <property type="nucleotide sequence ID" value="NZ_FMVF01000016.1"/>
</dbReference>
<feature type="domain" description="PBP" evidence="2">
    <location>
        <begin position="36"/>
        <end position="270"/>
    </location>
</feature>
<gene>
    <name evidence="3" type="ORF">SAMN02927903_02910</name>
</gene>
<dbReference type="InterPro" id="IPR050811">
    <property type="entry name" value="Phosphate_ABC_transporter"/>
</dbReference>
<dbReference type="EMBL" id="FMVF01000016">
    <property type="protein sequence ID" value="SCY91828.1"/>
    <property type="molecule type" value="Genomic_DNA"/>
</dbReference>
<organism evidence="3 4">
    <name type="scientific">Flavobacterium caeni</name>
    <dbReference type="NCBI Taxonomy" id="490189"/>
    <lineage>
        <taxon>Bacteria</taxon>
        <taxon>Pseudomonadati</taxon>
        <taxon>Bacteroidota</taxon>
        <taxon>Flavobacteriia</taxon>
        <taxon>Flavobacteriales</taxon>
        <taxon>Flavobacteriaceae</taxon>
        <taxon>Flavobacterium</taxon>
    </lineage>
</organism>
<evidence type="ECO:0000313" key="3">
    <source>
        <dbReference type="EMBL" id="SCY91828.1"/>
    </source>
</evidence>
<proteinExistence type="predicted"/>
<keyword evidence="1" id="KW-0732">Signal</keyword>
<accession>A0A1G5JVN4</accession>
<dbReference type="PANTHER" id="PTHR30570:SF1">
    <property type="entry name" value="PHOSPHATE-BINDING PROTEIN PSTS"/>
    <property type="match status" value="1"/>
</dbReference>